<evidence type="ECO:0000313" key="2">
    <source>
        <dbReference type="EMBL" id="KAH9827993.1"/>
    </source>
</evidence>
<feature type="chain" id="PRO_5040737045" evidence="1">
    <location>
        <begin position="19"/>
        <end position="180"/>
    </location>
</feature>
<keyword evidence="1" id="KW-0732">Signal</keyword>
<dbReference type="EMBL" id="RIBY02001840">
    <property type="protein sequence ID" value="KAH9827993.1"/>
    <property type="molecule type" value="Genomic_DNA"/>
</dbReference>
<reference evidence="2 3" key="2">
    <citation type="journal article" date="2021" name="Curr. Genet.">
        <title>Genetic response to nitrogen starvation in the aggressive Eucalyptus foliar pathogen Teratosphaeria destructans.</title>
        <authorList>
            <person name="Havenga M."/>
            <person name="Wingfield B.D."/>
            <person name="Wingfield M.J."/>
            <person name="Dreyer L.L."/>
            <person name="Roets F."/>
            <person name="Aylward J."/>
        </authorList>
    </citation>
    <scope>NUCLEOTIDE SEQUENCE [LARGE SCALE GENOMIC DNA]</scope>
    <source>
        <strain evidence="2">CMW44962</strain>
    </source>
</reference>
<dbReference type="InterPro" id="IPR021054">
    <property type="entry name" value="Cell_wall_mannoprotein_1"/>
</dbReference>
<feature type="signal peptide" evidence="1">
    <location>
        <begin position="1"/>
        <end position="18"/>
    </location>
</feature>
<organism evidence="2 3">
    <name type="scientific">Teratosphaeria destructans</name>
    <dbReference type="NCBI Taxonomy" id="418781"/>
    <lineage>
        <taxon>Eukaryota</taxon>
        <taxon>Fungi</taxon>
        <taxon>Dikarya</taxon>
        <taxon>Ascomycota</taxon>
        <taxon>Pezizomycotina</taxon>
        <taxon>Dothideomycetes</taxon>
        <taxon>Dothideomycetidae</taxon>
        <taxon>Mycosphaerellales</taxon>
        <taxon>Teratosphaeriaceae</taxon>
        <taxon>Teratosphaeria</taxon>
    </lineage>
</organism>
<gene>
    <name evidence="2" type="ORF">Tdes44962_MAKER09522</name>
</gene>
<dbReference type="OrthoDB" id="10446890at2759"/>
<evidence type="ECO:0000256" key="1">
    <source>
        <dbReference type="SAM" id="SignalP"/>
    </source>
</evidence>
<dbReference type="Pfam" id="PF12296">
    <property type="entry name" value="HsbA"/>
    <property type="match status" value="1"/>
</dbReference>
<comment type="caution">
    <text evidence="2">The sequence shown here is derived from an EMBL/GenBank/DDBJ whole genome shotgun (WGS) entry which is preliminary data.</text>
</comment>
<sequence>MVSSKILFILTSVALAAATPVQLSAGQLEKRSKYTDDMTAIGRALFNIKTEVKAWQEGLTADPILTAFDALNKAIKTATDNANSDPRPFNDADGGAIAHYISLTTPGYVTRISDPLSFKVDSFDTPTKKSMHDKAVAAKIGFDSLCKRLEARMRGELLNQLDNGCYQVDFNLDDLASKLQ</sequence>
<evidence type="ECO:0000313" key="3">
    <source>
        <dbReference type="Proteomes" id="UP001138500"/>
    </source>
</evidence>
<keyword evidence="3" id="KW-1185">Reference proteome</keyword>
<reference evidence="2 3" key="1">
    <citation type="journal article" date="2018" name="IMA Fungus">
        <title>IMA Genome-F 10: Nine draft genome sequences of Claviceps purpurea s.lat., including C. arundinis, C. humidiphila, and C. cf. spartinae, pseudomolecules for the pitch canker pathogen Fusarium circinatum, draft genome of Davidsoniella eucalypti, Grosmannia galeiformis, Quambalaria eucalypti, and Teratosphaeria destructans.</title>
        <authorList>
            <person name="Wingfield B.D."/>
            <person name="Liu M."/>
            <person name="Nguyen H.D."/>
            <person name="Lane F.A."/>
            <person name="Morgan S.W."/>
            <person name="De Vos L."/>
            <person name="Wilken P.M."/>
            <person name="Duong T.A."/>
            <person name="Aylward J."/>
            <person name="Coetzee M.P."/>
            <person name="Dadej K."/>
            <person name="De Beer Z.W."/>
            <person name="Findlay W."/>
            <person name="Havenga M."/>
            <person name="Kolarik M."/>
            <person name="Menzies J.G."/>
            <person name="Naidoo K."/>
            <person name="Pochopski O."/>
            <person name="Shoukouhi P."/>
            <person name="Santana Q.C."/>
            <person name="Seifert K.A."/>
            <person name="Soal N."/>
            <person name="Steenkamp E.T."/>
            <person name="Tatham C.T."/>
            <person name="van der Nest M.A."/>
            <person name="Wingfield M.J."/>
        </authorList>
    </citation>
    <scope>NUCLEOTIDE SEQUENCE [LARGE SCALE GENOMIC DNA]</scope>
    <source>
        <strain evidence="2">CMW44962</strain>
    </source>
</reference>
<name>A0A9W7W2L4_9PEZI</name>
<dbReference type="Proteomes" id="UP001138500">
    <property type="component" value="Unassembled WGS sequence"/>
</dbReference>
<accession>A0A9W7W2L4</accession>
<proteinExistence type="predicted"/>
<protein>
    <submittedName>
        <fullName evidence="2">Uncharacterized protein</fullName>
    </submittedName>
</protein>
<dbReference type="AlphaFoldDB" id="A0A9W7W2L4"/>